<comment type="pathway">
    <text evidence="2 14">Porphyrin-containing compound metabolism; heme O biosynthesis; heme O from protoheme: step 1/1.</text>
</comment>
<feature type="transmembrane region" description="Helical" evidence="14">
    <location>
        <begin position="208"/>
        <end position="228"/>
    </location>
</feature>
<gene>
    <name evidence="15" type="primary">ctaB1</name>
    <name evidence="14" type="synonym">ctaB</name>
    <name evidence="15" type="ORF">TBK1r_69160</name>
</gene>
<organism evidence="15 16">
    <name type="scientific">Stieleria magnilauensis</name>
    <dbReference type="NCBI Taxonomy" id="2527963"/>
    <lineage>
        <taxon>Bacteria</taxon>
        <taxon>Pseudomonadati</taxon>
        <taxon>Planctomycetota</taxon>
        <taxon>Planctomycetia</taxon>
        <taxon>Pirellulales</taxon>
        <taxon>Pirellulaceae</taxon>
        <taxon>Stieleria</taxon>
    </lineage>
</organism>
<evidence type="ECO:0000256" key="5">
    <source>
        <dbReference type="ARBA" id="ARBA00022679"/>
    </source>
</evidence>
<feature type="transmembrane region" description="Helical" evidence="14">
    <location>
        <begin position="111"/>
        <end position="131"/>
    </location>
</feature>
<proteinExistence type="inferred from homology"/>
<sequence>MSSNVLATDSRYETDRRGVSAPYTAARECGSATAVLDLPAQRREATRRMEVTAQATPALNQMVDQTEVSMRVLVSDLIQLTKPRIVVMILVTTVATAMIAAGGPVSLGTLALLLLGTGMVAGSAGGANQIWERVIDRNMPRTAVRPLPSARMSTGMATAFTASMGTLGLAILWMGFSLTPAGVGLATWLLYVFLYTPMKTRTSWNTTVGAIAGALPMLIGYTALGGSLADETGWLLFGVLAAWQYPHFMAIAWLYRRQYEQAGFCMSTTVEPTGISAAIQSIVGSLAVIVCGVVLCCLSPGIVPAIVCSVAVLAATVPMLKASIRFARSRTDVTARRLLRSSLLVLPAVLAVVTIRVFW</sequence>
<keyword evidence="8 14" id="KW-0350">Heme biosynthesis</keyword>
<dbReference type="EC" id="2.5.1.141" evidence="3 14"/>
<evidence type="ECO:0000256" key="2">
    <source>
        <dbReference type="ARBA" id="ARBA00004919"/>
    </source>
</evidence>
<dbReference type="InterPro" id="IPR006369">
    <property type="entry name" value="Protohaem_IX_farnesylTrfase"/>
</dbReference>
<feature type="transmembrane region" description="Helical" evidence="14">
    <location>
        <begin position="301"/>
        <end position="320"/>
    </location>
</feature>
<dbReference type="NCBIfam" id="TIGR01473">
    <property type="entry name" value="cyoE_ctaB"/>
    <property type="match status" value="1"/>
</dbReference>
<evidence type="ECO:0000256" key="4">
    <source>
        <dbReference type="ARBA" id="ARBA00022475"/>
    </source>
</evidence>
<evidence type="ECO:0000256" key="8">
    <source>
        <dbReference type="ARBA" id="ARBA00023133"/>
    </source>
</evidence>
<comment type="miscellaneous">
    <text evidence="14">Carbon 2 of the heme B porphyrin ring is defined according to the Fischer nomenclature.</text>
</comment>
<comment type="similarity">
    <text evidence="14">Belongs to the UbiA prenyltransferase family. Protoheme IX farnesyltransferase subfamily.</text>
</comment>
<evidence type="ECO:0000256" key="10">
    <source>
        <dbReference type="ARBA" id="ARBA00030253"/>
    </source>
</evidence>
<dbReference type="InterPro" id="IPR000537">
    <property type="entry name" value="UbiA_prenyltransferase"/>
</dbReference>
<evidence type="ECO:0000313" key="15">
    <source>
        <dbReference type="EMBL" id="QDV87884.1"/>
    </source>
</evidence>
<name>A0ABX5Y0U1_9BACT</name>
<dbReference type="Gene3D" id="1.10.357.140">
    <property type="entry name" value="UbiA prenyltransferase"/>
    <property type="match status" value="1"/>
</dbReference>
<dbReference type="PANTHER" id="PTHR43448:SF7">
    <property type="entry name" value="4-HYDROXYBENZOATE SOLANESYLTRANSFERASE"/>
    <property type="match status" value="1"/>
</dbReference>
<evidence type="ECO:0000256" key="14">
    <source>
        <dbReference type="HAMAP-Rule" id="MF_00154"/>
    </source>
</evidence>
<feature type="transmembrane region" description="Helical" evidence="14">
    <location>
        <begin position="234"/>
        <end position="255"/>
    </location>
</feature>
<dbReference type="CDD" id="cd13957">
    <property type="entry name" value="PT_UbiA_Cox10"/>
    <property type="match status" value="1"/>
</dbReference>
<dbReference type="HAMAP" id="MF_00154">
    <property type="entry name" value="CyoE_CtaB"/>
    <property type="match status" value="1"/>
</dbReference>
<evidence type="ECO:0000313" key="16">
    <source>
        <dbReference type="Proteomes" id="UP000318081"/>
    </source>
</evidence>
<evidence type="ECO:0000256" key="12">
    <source>
        <dbReference type="ARBA" id="ARBA00042475"/>
    </source>
</evidence>
<comment type="subcellular location">
    <subcellularLocation>
        <location evidence="1 14">Cell membrane</location>
        <topology evidence="1 14">Multi-pass membrane protein</topology>
    </subcellularLocation>
</comment>
<keyword evidence="4 14" id="KW-1003">Cell membrane</keyword>
<keyword evidence="16" id="KW-1185">Reference proteome</keyword>
<evidence type="ECO:0000256" key="1">
    <source>
        <dbReference type="ARBA" id="ARBA00004651"/>
    </source>
</evidence>
<evidence type="ECO:0000256" key="7">
    <source>
        <dbReference type="ARBA" id="ARBA00022989"/>
    </source>
</evidence>
<protein>
    <recommendedName>
        <fullName evidence="11 14">Protoheme IX farnesyltransferase</fullName>
        <ecNumber evidence="3 14">2.5.1.141</ecNumber>
    </recommendedName>
    <alternativeName>
        <fullName evidence="12 14">Heme B farnesyltransferase</fullName>
    </alternativeName>
    <alternativeName>
        <fullName evidence="10 14">Heme O synthase</fullName>
    </alternativeName>
</protein>
<dbReference type="GO" id="GO:0016740">
    <property type="term" value="F:transferase activity"/>
    <property type="evidence" value="ECO:0007669"/>
    <property type="project" value="UniProtKB-KW"/>
</dbReference>
<evidence type="ECO:0000256" key="9">
    <source>
        <dbReference type="ARBA" id="ARBA00023136"/>
    </source>
</evidence>
<comment type="function">
    <text evidence="14">Converts heme B (protoheme IX) to heme O by substitution of the vinyl group on carbon 2 of heme B porphyrin ring with a hydroxyethyl farnesyl side group.</text>
</comment>
<dbReference type="PANTHER" id="PTHR43448">
    <property type="entry name" value="PROTOHEME IX FARNESYLTRANSFERASE, MITOCHONDRIAL"/>
    <property type="match status" value="1"/>
</dbReference>
<evidence type="ECO:0000256" key="6">
    <source>
        <dbReference type="ARBA" id="ARBA00022692"/>
    </source>
</evidence>
<feature type="transmembrane region" description="Helical" evidence="14">
    <location>
        <begin position="152"/>
        <end position="172"/>
    </location>
</feature>
<dbReference type="Pfam" id="PF01040">
    <property type="entry name" value="UbiA"/>
    <property type="match status" value="1"/>
</dbReference>
<dbReference type="EMBL" id="CP036432">
    <property type="protein sequence ID" value="QDV87884.1"/>
    <property type="molecule type" value="Genomic_DNA"/>
</dbReference>
<accession>A0ABX5Y0U1</accession>
<dbReference type="RefSeq" id="WP_145219816.1">
    <property type="nucleotide sequence ID" value="NZ_CP036432.1"/>
</dbReference>
<feature type="transmembrane region" description="Helical" evidence="14">
    <location>
        <begin position="341"/>
        <end position="358"/>
    </location>
</feature>
<feature type="transmembrane region" description="Helical" evidence="14">
    <location>
        <begin position="275"/>
        <end position="295"/>
    </location>
</feature>
<comment type="catalytic activity">
    <reaction evidence="13 14">
        <text>heme b + (2E,6E)-farnesyl diphosphate + H2O = Fe(II)-heme o + diphosphate</text>
        <dbReference type="Rhea" id="RHEA:28070"/>
        <dbReference type="ChEBI" id="CHEBI:15377"/>
        <dbReference type="ChEBI" id="CHEBI:33019"/>
        <dbReference type="ChEBI" id="CHEBI:60344"/>
        <dbReference type="ChEBI" id="CHEBI:60530"/>
        <dbReference type="ChEBI" id="CHEBI:175763"/>
        <dbReference type="EC" id="2.5.1.141"/>
    </reaction>
</comment>
<reference evidence="15 16" key="1">
    <citation type="submission" date="2019-02" db="EMBL/GenBank/DDBJ databases">
        <title>Deep-cultivation of Planctomycetes and their phenomic and genomic characterization uncovers novel biology.</title>
        <authorList>
            <person name="Wiegand S."/>
            <person name="Jogler M."/>
            <person name="Boedeker C."/>
            <person name="Pinto D."/>
            <person name="Vollmers J."/>
            <person name="Rivas-Marin E."/>
            <person name="Kohn T."/>
            <person name="Peeters S.H."/>
            <person name="Heuer A."/>
            <person name="Rast P."/>
            <person name="Oberbeckmann S."/>
            <person name="Bunk B."/>
            <person name="Jeske O."/>
            <person name="Meyerdierks A."/>
            <person name="Storesund J.E."/>
            <person name="Kallscheuer N."/>
            <person name="Luecker S."/>
            <person name="Lage O.M."/>
            <person name="Pohl T."/>
            <person name="Merkel B.J."/>
            <person name="Hornburger P."/>
            <person name="Mueller R.-W."/>
            <person name="Bruemmer F."/>
            <person name="Labrenz M."/>
            <person name="Spormann A.M."/>
            <person name="Op den Camp H."/>
            <person name="Overmann J."/>
            <person name="Amann R."/>
            <person name="Jetten M.S.M."/>
            <person name="Mascher T."/>
            <person name="Medema M.H."/>
            <person name="Devos D.P."/>
            <person name="Kaster A.-K."/>
            <person name="Ovreas L."/>
            <person name="Rohde M."/>
            <person name="Galperin M.Y."/>
            <person name="Jogler C."/>
        </authorList>
    </citation>
    <scope>NUCLEOTIDE SEQUENCE [LARGE SCALE GENOMIC DNA]</scope>
    <source>
        <strain evidence="15 16">TBK1r</strain>
    </source>
</reference>
<dbReference type="Proteomes" id="UP000318081">
    <property type="component" value="Chromosome"/>
</dbReference>
<dbReference type="InterPro" id="IPR044878">
    <property type="entry name" value="UbiA_sf"/>
</dbReference>
<feature type="transmembrane region" description="Helical" evidence="14">
    <location>
        <begin position="85"/>
        <end position="105"/>
    </location>
</feature>
<evidence type="ECO:0000256" key="13">
    <source>
        <dbReference type="ARBA" id="ARBA00047690"/>
    </source>
</evidence>
<keyword evidence="5 14" id="KW-0808">Transferase</keyword>
<evidence type="ECO:0000256" key="3">
    <source>
        <dbReference type="ARBA" id="ARBA00012292"/>
    </source>
</evidence>
<evidence type="ECO:0000256" key="11">
    <source>
        <dbReference type="ARBA" id="ARBA00040810"/>
    </source>
</evidence>
<keyword evidence="9 14" id="KW-0472">Membrane</keyword>
<feature type="transmembrane region" description="Helical" evidence="14">
    <location>
        <begin position="178"/>
        <end position="196"/>
    </location>
</feature>
<keyword evidence="6 14" id="KW-0812">Transmembrane</keyword>
<keyword evidence="7 14" id="KW-1133">Transmembrane helix</keyword>